<proteinExistence type="predicted"/>
<evidence type="ECO:0000313" key="3">
    <source>
        <dbReference type="Proteomes" id="UP001596091"/>
    </source>
</evidence>
<comment type="caution">
    <text evidence="2">The sequence shown here is derived from an EMBL/GenBank/DDBJ whole genome shotgun (WGS) entry which is preliminary data.</text>
</comment>
<evidence type="ECO:0000256" key="1">
    <source>
        <dbReference type="SAM" id="MobiDB-lite"/>
    </source>
</evidence>
<dbReference type="Proteomes" id="UP001596091">
    <property type="component" value="Unassembled WGS sequence"/>
</dbReference>
<evidence type="ECO:0000313" key="2">
    <source>
        <dbReference type="EMBL" id="MFC5860670.1"/>
    </source>
</evidence>
<reference evidence="3" key="1">
    <citation type="journal article" date="2019" name="Int. J. Syst. Evol. Microbiol.">
        <title>The Global Catalogue of Microorganisms (GCM) 10K type strain sequencing project: providing services to taxonomists for standard genome sequencing and annotation.</title>
        <authorList>
            <consortium name="The Broad Institute Genomics Platform"/>
            <consortium name="The Broad Institute Genome Sequencing Center for Infectious Disease"/>
            <person name="Wu L."/>
            <person name="Ma J."/>
        </authorList>
    </citation>
    <scope>NUCLEOTIDE SEQUENCE [LARGE SCALE GENOMIC DNA]</scope>
    <source>
        <strain evidence="3">JCM 4087</strain>
    </source>
</reference>
<keyword evidence="3" id="KW-1185">Reference proteome</keyword>
<gene>
    <name evidence="2" type="ORF">ACFPT7_00030</name>
</gene>
<sequence>MSLNPSGVGPQATVVAWDDTRRGCGVHRGIPSIGDMAPDAPEA</sequence>
<protein>
    <submittedName>
        <fullName evidence="2">Uncharacterized protein</fullName>
    </submittedName>
</protein>
<feature type="region of interest" description="Disordered" evidence="1">
    <location>
        <begin position="22"/>
        <end position="43"/>
    </location>
</feature>
<accession>A0ABW1E8W5</accession>
<name>A0ABW1E8W5_9BACT</name>
<organism evidence="2 3">
    <name type="scientific">Acidicapsa dinghuensis</name>
    <dbReference type="NCBI Taxonomy" id="2218256"/>
    <lineage>
        <taxon>Bacteria</taxon>
        <taxon>Pseudomonadati</taxon>
        <taxon>Acidobacteriota</taxon>
        <taxon>Terriglobia</taxon>
        <taxon>Terriglobales</taxon>
        <taxon>Acidobacteriaceae</taxon>
        <taxon>Acidicapsa</taxon>
    </lineage>
</organism>
<dbReference type="EMBL" id="JBHSPH010000001">
    <property type="protein sequence ID" value="MFC5860670.1"/>
    <property type="molecule type" value="Genomic_DNA"/>
</dbReference>
<dbReference type="RefSeq" id="WP_263335393.1">
    <property type="nucleotide sequence ID" value="NZ_JAGSYH010000002.1"/>
</dbReference>